<evidence type="ECO:0000313" key="3">
    <source>
        <dbReference type="Proteomes" id="UP000515498"/>
    </source>
</evidence>
<name>A0A7G8PB04_9MYCO</name>
<protein>
    <submittedName>
        <fullName evidence="1">Uncharacterized protein</fullName>
    </submittedName>
</protein>
<organism evidence="1 3">
    <name type="scientific">Mycolicibacterium fluoranthenivorans</name>
    <dbReference type="NCBI Taxonomy" id="258505"/>
    <lineage>
        <taxon>Bacteria</taxon>
        <taxon>Bacillati</taxon>
        <taxon>Actinomycetota</taxon>
        <taxon>Actinomycetes</taxon>
        <taxon>Mycobacteriales</taxon>
        <taxon>Mycobacteriaceae</taxon>
        <taxon>Mycolicibacterium</taxon>
    </lineage>
</organism>
<dbReference type="AlphaFoldDB" id="A0A7G8PB04"/>
<dbReference type="EMBL" id="CP059894">
    <property type="protein sequence ID" value="QNJ94506.1"/>
    <property type="molecule type" value="Genomic_DNA"/>
</dbReference>
<evidence type="ECO:0000313" key="1">
    <source>
        <dbReference type="EMBL" id="QNJ91520.1"/>
    </source>
</evidence>
<accession>A0A7G8PB04</accession>
<sequence length="62" mass="7259">MTEPDERQIMADAEKIWHTRMQDLTTAAAQRGMSYTVLYRKVLRGEVEGVRFGREMRVWADA</sequence>
<evidence type="ECO:0000313" key="2">
    <source>
        <dbReference type="EMBL" id="QNJ94506.1"/>
    </source>
</evidence>
<dbReference type="Proteomes" id="UP000515498">
    <property type="component" value="Chromosome"/>
</dbReference>
<dbReference type="KEGG" id="mflu:HZU40_25520"/>
<dbReference type="RefSeq" id="WP_187096233.1">
    <property type="nucleotide sequence ID" value="NZ_CP059894.1"/>
</dbReference>
<proteinExistence type="predicted"/>
<reference evidence="1 3" key="1">
    <citation type="submission" date="2020-07" db="EMBL/GenBank/DDBJ databases">
        <title>Draft genome sequence of four isobutane-metabolizing strains capable of cometabolically degrading diverse ether contaminants.</title>
        <authorList>
            <person name="Chen W."/>
            <person name="Faulkner N."/>
            <person name="Smith C."/>
            <person name="Hyman M."/>
        </authorList>
    </citation>
    <scope>NUCLEOTIDE SEQUENCE [LARGE SCALE GENOMIC DNA]</scope>
    <source>
        <strain evidence="1 3">2A</strain>
    </source>
</reference>
<gene>
    <name evidence="2" type="ORF">HZU40_09700</name>
    <name evidence="1" type="ORF">HZU40_25520</name>
</gene>
<dbReference type="EMBL" id="CP059894">
    <property type="protein sequence ID" value="QNJ91520.1"/>
    <property type="molecule type" value="Genomic_DNA"/>
</dbReference>
<dbReference type="KEGG" id="mflu:HZU40_09700"/>